<dbReference type="Proteomes" id="UP000324897">
    <property type="component" value="Chromosome 5"/>
</dbReference>
<reference evidence="1 2" key="1">
    <citation type="journal article" date="2019" name="Sci. Rep.">
        <title>A high-quality genome of Eragrostis curvula grass provides insights into Poaceae evolution and supports new strategies to enhance forage quality.</title>
        <authorList>
            <person name="Carballo J."/>
            <person name="Santos B.A.C.M."/>
            <person name="Zappacosta D."/>
            <person name="Garbus I."/>
            <person name="Selva J.P."/>
            <person name="Gallo C.A."/>
            <person name="Diaz A."/>
            <person name="Albertini E."/>
            <person name="Caccamo M."/>
            <person name="Echenique V."/>
        </authorList>
    </citation>
    <scope>NUCLEOTIDE SEQUENCE [LARGE SCALE GENOMIC DNA]</scope>
    <source>
        <strain evidence="2">cv. Victoria</strain>
        <tissue evidence="1">Leaf</tissue>
    </source>
</reference>
<accession>A0A5J9WJG2</accession>
<evidence type="ECO:0000313" key="2">
    <source>
        <dbReference type="Proteomes" id="UP000324897"/>
    </source>
</evidence>
<evidence type="ECO:0000313" key="1">
    <source>
        <dbReference type="EMBL" id="TVU48007.1"/>
    </source>
</evidence>
<dbReference type="Gramene" id="TVU48007">
    <property type="protein sequence ID" value="TVU48007"/>
    <property type="gene ID" value="EJB05_07626"/>
</dbReference>
<gene>
    <name evidence="1" type="ORF">EJB05_07626</name>
</gene>
<dbReference type="OrthoDB" id="617710at2759"/>
<protein>
    <recommendedName>
        <fullName evidence="3">DUF295 domain-containing protein</fullName>
    </recommendedName>
</protein>
<dbReference type="PANTHER" id="PTHR33085:SF139">
    <property type="entry name" value="DUF1618 DOMAIN-CONTAINING PROTEIN"/>
    <property type="match status" value="1"/>
</dbReference>
<dbReference type="Pfam" id="PF07893">
    <property type="entry name" value="DUF1668"/>
    <property type="match status" value="2"/>
</dbReference>
<keyword evidence="2" id="KW-1185">Reference proteome</keyword>
<sequence>MPKRNRWDDDGGRGSRDSCRRCPPQRHLCVVLDDWSRGYSIYKIDVDGFDGDPDDGDLDLRPHRLPDPPLFRLEIPPDESGRFALFAAVGSRVFAMSYLEQNRDAPVLVHDTASGALAVGPRTPFELQKSPDLVAAGGSLYAYDGCRDGRGGGEQSFKTLLRHGRRGWVWSSLRAAPFDLHRAAMTHEDERSMGAELAHMGDGRFCLVEYLKRRGMPEDCFDEHCRIFATTFRLRYDRNGALRAAARRARCYAVRKKSNTFEFRAFGV</sequence>
<dbReference type="AlphaFoldDB" id="A0A5J9WJG2"/>
<proteinExistence type="predicted"/>
<dbReference type="PANTHER" id="PTHR33085">
    <property type="entry name" value="OS12G0113100 PROTEIN-RELATED"/>
    <property type="match status" value="1"/>
</dbReference>
<organism evidence="1 2">
    <name type="scientific">Eragrostis curvula</name>
    <name type="common">weeping love grass</name>
    <dbReference type="NCBI Taxonomy" id="38414"/>
    <lineage>
        <taxon>Eukaryota</taxon>
        <taxon>Viridiplantae</taxon>
        <taxon>Streptophyta</taxon>
        <taxon>Embryophyta</taxon>
        <taxon>Tracheophyta</taxon>
        <taxon>Spermatophyta</taxon>
        <taxon>Magnoliopsida</taxon>
        <taxon>Liliopsida</taxon>
        <taxon>Poales</taxon>
        <taxon>Poaceae</taxon>
        <taxon>PACMAD clade</taxon>
        <taxon>Chloridoideae</taxon>
        <taxon>Eragrostideae</taxon>
        <taxon>Eragrostidinae</taxon>
        <taxon>Eragrostis</taxon>
    </lineage>
</organism>
<comment type="caution">
    <text evidence="1">The sequence shown here is derived from an EMBL/GenBank/DDBJ whole genome shotgun (WGS) entry which is preliminary data.</text>
</comment>
<name>A0A5J9WJG2_9POAL</name>
<dbReference type="InterPro" id="IPR012871">
    <property type="entry name" value="DUF1668_ORYSA"/>
</dbReference>
<feature type="non-terminal residue" evidence="1">
    <location>
        <position position="1"/>
    </location>
</feature>
<evidence type="ECO:0008006" key="3">
    <source>
        <dbReference type="Google" id="ProtNLM"/>
    </source>
</evidence>
<dbReference type="EMBL" id="RWGY01000004">
    <property type="protein sequence ID" value="TVU48007.1"/>
    <property type="molecule type" value="Genomic_DNA"/>
</dbReference>